<accession>A0ABQ6LGS5</accession>
<comment type="similarity">
    <text evidence="1">In the N-terminal section; belongs to the CRISPR-associated nuclease Cas3-HD family.</text>
</comment>
<sequence length="951" mass="102131">MTGLPSLDKRDFSAVFEAVHGHPPYAWQQRLLQEVAGSGGWPGGIAAPTGAGKTAVLDVALFHLALEAGKSPRRAPMRIVLAVDRRIIVDQAFERACRIRDALALATDETPLGRMAAWLRALSGDKPLHVAELRGGMPLERDWARRPDQPTILCTTVDQLGSRLLFRGYGVSNSMAPVHAGLLGCDALLILDEAHLSRAFEETLAAIARRRQAEGSLELPWRWTALTATPRAAASQLFALTDEERAEGPIARRLNARKEIELRQAGKGADAEAFADKAQALRKQLADRGQMAPVVAVVVNRVMLARQVFEALSQDADADAILLTGRVRPAERDDLIARWRDRLEGLIHDAARPLFVVATQCIEAGADFDFDAMVSQIAPLDALRQRFGRLARSGNRGDMAAPGIIVATKAETGKTATDPIYGRAPAETWKWLWDVAQQEGRKKVVDFGPDALDVLIESNPPGEGCTTPAPSAPPLREADLAAFAMTAPRPFPDPDPAPFLHGNFRDDAEIGLVWRGDIEAMLERLVHADARDDALAGLTELLALLPPRPAEALRLPLWAVQQWLAGGGAADKPLADVPASPDKAEDRGGERARVLRWRGRDDVAHVLPAKLRAGDVVILPAKCGGCDAFGWAPESTSPVSDIAGRAAAPYAGQRAALRLHPAVWPEGATPWAEIAVLLETGAGAAEMARATGLSGWREAAGVTLAQPYGNDPTVGVVLVAPKGLAEGQTPTEASLSATEGDEGLFGSEPLLLTDHACAVAAMACRHAKALGLKDDLVVTLATAGQWHDDGKADPRFQLWLRSIDGLPGDGPPIAKTAARASPARQRELRAAASLPRSWRHEVTSVRIAAARLTQGQAVADPDLLLWLIGTHHGHGRPFFPHDDDWDAHEMSLLDTPLPPAPGPDKLDFDWNGADWAGLMERLRARYGLWGLAFLEACLRLADHRASAGEVE</sequence>
<dbReference type="SUPFAM" id="SSF109604">
    <property type="entry name" value="HD-domain/PDEase-like"/>
    <property type="match status" value="1"/>
</dbReference>
<dbReference type="SUPFAM" id="SSF52540">
    <property type="entry name" value="P-loop containing nucleoside triphosphate hydrolases"/>
    <property type="match status" value="1"/>
</dbReference>
<dbReference type="InterPro" id="IPR054712">
    <property type="entry name" value="Cas3-like_dom"/>
</dbReference>
<dbReference type="Proteomes" id="UP001239909">
    <property type="component" value="Unassembled WGS sequence"/>
</dbReference>
<evidence type="ECO:0000256" key="9">
    <source>
        <dbReference type="SAM" id="MobiDB-lite"/>
    </source>
</evidence>
<dbReference type="InterPro" id="IPR001650">
    <property type="entry name" value="Helicase_C-like"/>
</dbReference>
<dbReference type="Gene3D" id="1.10.3210.30">
    <property type="match status" value="1"/>
</dbReference>
<dbReference type="Pfam" id="PF22590">
    <property type="entry name" value="Cas3-like_C_2"/>
    <property type="match status" value="1"/>
</dbReference>
<dbReference type="InterPro" id="IPR014001">
    <property type="entry name" value="Helicase_ATP-bd"/>
</dbReference>
<evidence type="ECO:0000256" key="1">
    <source>
        <dbReference type="ARBA" id="ARBA00006847"/>
    </source>
</evidence>
<dbReference type="RefSeq" id="WP_285670307.1">
    <property type="nucleotide sequence ID" value="NZ_BSYI01000004.1"/>
</dbReference>
<evidence type="ECO:0000313" key="11">
    <source>
        <dbReference type="EMBL" id="GMG81626.1"/>
    </source>
</evidence>
<dbReference type="Pfam" id="PF04851">
    <property type="entry name" value="ResIII"/>
    <property type="match status" value="1"/>
</dbReference>
<evidence type="ECO:0000256" key="8">
    <source>
        <dbReference type="ARBA" id="ARBA00023118"/>
    </source>
</evidence>
<feature type="region of interest" description="Disordered" evidence="9">
    <location>
        <begin position="570"/>
        <end position="590"/>
    </location>
</feature>
<proteinExistence type="inferred from homology"/>
<keyword evidence="5" id="KW-0378">Hydrolase</keyword>
<evidence type="ECO:0000256" key="5">
    <source>
        <dbReference type="ARBA" id="ARBA00022801"/>
    </source>
</evidence>
<keyword evidence="4" id="KW-0547">Nucleotide-binding</keyword>
<organism evidence="11 12">
    <name type="scientific">Paralimibaculum aggregatum</name>
    <dbReference type="NCBI Taxonomy" id="3036245"/>
    <lineage>
        <taxon>Bacteria</taxon>
        <taxon>Pseudomonadati</taxon>
        <taxon>Pseudomonadota</taxon>
        <taxon>Alphaproteobacteria</taxon>
        <taxon>Rhodobacterales</taxon>
        <taxon>Paracoccaceae</taxon>
        <taxon>Paralimibaculum</taxon>
    </lineage>
</organism>
<evidence type="ECO:0000256" key="4">
    <source>
        <dbReference type="ARBA" id="ARBA00022741"/>
    </source>
</evidence>
<evidence type="ECO:0000256" key="7">
    <source>
        <dbReference type="ARBA" id="ARBA00022840"/>
    </source>
</evidence>
<dbReference type="PROSITE" id="PS51643">
    <property type="entry name" value="HD_CAS3"/>
    <property type="match status" value="1"/>
</dbReference>
<evidence type="ECO:0000256" key="6">
    <source>
        <dbReference type="ARBA" id="ARBA00022806"/>
    </source>
</evidence>
<dbReference type="InterPro" id="IPR013444">
    <property type="entry name" value="Helicase_Cas3_CRISPR-ass_Anaes"/>
</dbReference>
<keyword evidence="6" id="KW-0347">Helicase</keyword>
<gene>
    <name evidence="11" type="ORF">LNKW23_08390</name>
</gene>
<dbReference type="InterPro" id="IPR038257">
    <property type="entry name" value="CRISPR-assoc_Cas3_HD_sf"/>
</dbReference>
<dbReference type="Gene3D" id="3.40.50.300">
    <property type="entry name" value="P-loop containing nucleotide triphosphate hydrolases"/>
    <property type="match status" value="2"/>
</dbReference>
<protein>
    <recommendedName>
        <fullName evidence="10">HD Cas3-type domain-containing protein</fullName>
    </recommendedName>
</protein>
<feature type="domain" description="HD Cas3-type" evidence="10">
    <location>
        <begin position="745"/>
        <end position="944"/>
    </location>
</feature>
<dbReference type="InterPro" id="IPR027417">
    <property type="entry name" value="P-loop_NTPase"/>
</dbReference>
<evidence type="ECO:0000259" key="10">
    <source>
        <dbReference type="PROSITE" id="PS51643"/>
    </source>
</evidence>
<dbReference type="SMART" id="SM00487">
    <property type="entry name" value="DEXDc"/>
    <property type="match status" value="1"/>
</dbReference>
<comment type="caution">
    <text evidence="11">The sequence shown here is derived from an EMBL/GenBank/DDBJ whole genome shotgun (WGS) entry which is preliminary data.</text>
</comment>
<keyword evidence="7" id="KW-0067">ATP-binding</keyword>
<reference evidence="11 12" key="1">
    <citation type="submission" date="2023-04" db="EMBL/GenBank/DDBJ databases">
        <title>Marinoamorphus aggregata gen. nov., sp. Nov., isolate from tissue of brittle star Ophioplocus japonicus.</title>
        <authorList>
            <person name="Kawano K."/>
            <person name="Sawayama S."/>
            <person name="Nakagawa S."/>
        </authorList>
    </citation>
    <scope>NUCLEOTIDE SEQUENCE [LARGE SCALE GENOMIC DNA]</scope>
    <source>
        <strain evidence="11 12">NKW23</strain>
    </source>
</reference>
<evidence type="ECO:0000313" key="12">
    <source>
        <dbReference type="Proteomes" id="UP001239909"/>
    </source>
</evidence>
<dbReference type="SMART" id="SM00490">
    <property type="entry name" value="HELICc"/>
    <property type="match status" value="1"/>
</dbReference>
<comment type="similarity">
    <text evidence="2">In the central section; belongs to the CRISPR-associated helicase Cas3 family.</text>
</comment>
<dbReference type="InterPro" id="IPR006483">
    <property type="entry name" value="CRISPR-assoc_Cas3_HD"/>
</dbReference>
<evidence type="ECO:0000256" key="2">
    <source>
        <dbReference type="ARBA" id="ARBA00009046"/>
    </source>
</evidence>
<keyword evidence="3" id="KW-0479">Metal-binding</keyword>
<evidence type="ECO:0000256" key="3">
    <source>
        <dbReference type="ARBA" id="ARBA00022723"/>
    </source>
</evidence>
<name>A0ABQ6LGS5_9RHOB</name>
<keyword evidence="12" id="KW-1185">Reference proteome</keyword>
<dbReference type="EMBL" id="BSYI01000004">
    <property type="protein sequence ID" value="GMG81626.1"/>
    <property type="molecule type" value="Genomic_DNA"/>
</dbReference>
<dbReference type="InterPro" id="IPR006935">
    <property type="entry name" value="Helicase/UvrB_N"/>
</dbReference>
<dbReference type="NCBIfam" id="TIGR02621">
    <property type="entry name" value="cas3_GSU0051"/>
    <property type="match status" value="1"/>
</dbReference>
<keyword evidence="8" id="KW-0051">Antiviral defense</keyword>